<evidence type="ECO:0000313" key="6">
    <source>
        <dbReference type="Proteomes" id="UP001592530"/>
    </source>
</evidence>
<evidence type="ECO:0000256" key="3">
    <source>
        <dbReference type="ARBA" id="ARBA00023204"/>
    </source>
</evidence>
<dbReference type="Proteomes" id="UP001592530">
    <property type="component" value="Unassembled WGS sequence"/>
</dbReference>
<sequence length="498" mass="55431">MFKGSEFRCPAADALKARGYRPSRPDRRRGEPLEQFSFGPFMAACDARRPQADRVPAATKPLHDGLRQWTEHAVALYDAAFPQDADDHLTEASAPWVYRHQAAPADPRAAQEYRFTVWGRCWQSADGTLRELRLPVNRLRPQEPPAAFVAAAALVLAEGAPGPKPERVRIVEFALLDGKTRVLLDGSREAALALYRKHGPQVLPALLDSQEYRPGTACTGCAYVSVCPVLRRAPGLLGTDRTAGPRRSWSVTNGRSYRICPARDQLRRLHLPTEDAVERDPTSQRGRALHAYLADRHGGGSPRPCTADVPEQWVPDGFDLPEAERLLGVRLLRHHAAVCPLRYVRDGTDVRNEPRVVRHDTLADVLVVAEPDLLYRDGESWVWRETKTSVKERDARWSLLRQYPQLALAVLLLGRGDLGGVPDRARVELEVLRPEGPDLEIIDPFAPDIRAAAERVLHGLVDAWHRDGQYLPRPGRACTRCEVARWCSSASLDDGAVA</sequence>
<gene>
    <name evidence="5" type="ORF">ACEZDB_07990</name>
</gene>
<keyword evidence="2" id="KW-0347">Helicase</keyword>
<keyword evidence="3" id="KW-0234">DNA repair</keyword>
<evidence type="ECO:0000256" key="2">
    <source>
        <dbReference type="ARBA" id="ARBA00022806"/>
    </source>
</evidence>
<keyword evidence="1" id="KW-0227">DNA damage</keyword>
<keyword evidence="2" id="KW-0378">Hydrolase</keyword>
<proteinExistence type="predicted"/>
<comment type="caution">
    <text evidence="5">The sequence shown here is derived from an EMBL/GenBank/DDBJ whole genome shotgun (WGS) entry which is preliminary data.</text>
</comment>
<dbReference type="RefSeq" id="WP_380550336.1">
    <property type="nucleotide sequence ID" value="NZ_JBHEZY010000002.1"/>
</dbReference>
<evidence type="ECO:0000256" key="1">
    <source>
        <dbReference type="ARBA" id="ARBA00022763"/>
    </source>
</evidence>
<dbReference type="Pfam" id="PF12705">
    <property type="entry name" value="PDDEXK_1"/>
    <property type="match status" value="1"/>
</dbReference>
<organism evidence="5 6">
    <name type="scientific">Streptacidiphilus alkalitolerans</name>
    <dbReference type="NCBI Taxonomy" id="3342712"/>
    <lineage>
        <taxon>Bacteria</taxon>
        <taxon>Bacillati</taxon>
        <taxon>Actinomycetota</taxon>
        <taxon>Actinomycetes</taxon>
        <taxon>Kitasatosporales</taxon>
        <taxon>Streptomycetaceae</taxon>
        <taxon>Streptacidiphilus</taxon>
    </lineage>
</organism>
<protein>
    <submittedName>
        <fullName evidence="5">PD-(D/E)XK nuclease family protein</fullName>
    </submittedName>
</protein>
<feature type="domain" description="PD-(D/E)XK endonuclease-like" evidence="4">
    <location>
        <begin position="248"/>
        <end position="487"/>
    </location>
</feature>
<dbReference type="EMBL" id="JBHEZY010000002">
    <property type="protein sequence ID" value="MFC1430606.1"/>
    <property type="molecule type" value="Genomic_DNA"/>
</dbReference>
<accession>A0ABV6WX99</accession>
<keyword evidence="2" id="KW-0547">Nucleotide-binding</keyword>
<name>A0ABV6WX99_9ACTN</name>
<evidence type="ECO:0000313" key="5">
    <source>
        <dbReference type="EMBL" id="MFC1430606.1"/>
    </source>
</evidence>
<evidence type="ECO:0000259" key="4">
    <source>
        <dbReference type="Pfam" id="PF12705"/>
    </source>
</evidence>
<keyword evidence="2" id="KW-0067">ATP-binding</keyword>
<dbReference type="InterPro" id="IPR038726">
    <property type="entry name" value="PDDEXK_AddAB-type"/>
</dbReference>
<reference evidence="5 6" key="1">
    <citation type="submission" date="2024-09" db="EMBL/GenBank/DDBJ databases">
        <authorList>
            <person name="Lee S.D."/>
        </authorList>
    </citation>
    <scope>NUCLEOTIDE SEQUENCE [LARGE SCALE GENOMIC DNA]</scope>
    <source>
        <strain evidence="5 6">N1-3</strain>
    </source>
</reference>